<dbReference type="PANTHER" id="PTHR47338">
    <property type="entry name" value="ZN(II)2CYS6 TRANSCRIPTION FACTOR (EUROFUNG)-RELATED"/>
    <property type="match status" value="1"/>
</dbReference>
<dbReference type="KEGG" id="wic:J056_002999"/>
<dbReference type="PROSITE" id="PS50048">
    <property type="entry name" value="ZN2_CY6_FUNGAL_2"/>
    <property type="match status" value="1"/>
</dbReference>
<dbReference type="RefSeq" id="XP_009266578.1">
    <property type="nucleotide sequence ID" value="XM_009268303.1"/>
</dbReference>
<keyword evidence="3" id="KW-0805">Transcription regulation</keyword>
<evidence type="ECO:0000256" key="3">
    <source>
        <dbReference type="ARBA" id="ARBA00023015"/>
    </source>
</evidence>
<evidence type="ECO:0000256" key="6">
    <source>
        <dbReference type="SAM" id="MobiDB-lite"/>
    </source>
</evidence>
<dbReference type="InterPro" id="IPR001138">
    <property type="entry name" value="Zn2Cys6_DnaBD"/>
</dbReference>
<evidence type="ECO:0000256" key="5">
    <source>
        <dbReference type="ARBA" id="ARBA00023242"/>
    </source>
</evidence>
<sequence>MPKAQSDTLPKGSACLACRRKKMRCDAVKPICSNCVRSGGLECIYDNESRQSARRATKLRAYEDRIRELEDKLERVKIDSSNSNSNSSSMPSTSAEPLKITTSNWPKDFPPKDMVSYLISTFYACSPFAASDLPRQSFETRLMHLPPTSPKFPCKALCHAVFAIAFQHLPNKDPSEKHTALALEKLNEDGQSPGLMQSFPSKYSDPVRVDEDGLDIDNLMAHMIAAKCMLSLHSQFNSEKLSQSRLLFYSRVAINSLHKLMATTYDLTRLPSMIFTTYSSSASILVGAYIEAAKNLDIQAVSTIENELLTILKKLEDEARKIGLDLSETEKQTQTPKQAPPLNWILPEPVSALDMSEFDEYTLLSGSSFTATDETCWMNLSTFNEM</sequence>
<dbReference type="InterPro" id="IPR036864">
    <property type="entry name" value="Zn2-C6_fun-type_DNA-bd_sf"/>
</dbReference>
<name>R9AMS9_WALI9</name>
<dbReference type="SMART" id="SM00066">
    <property type="entry name" value="GAL4"/>
    <property type="match status" value="1"/>
</dbReference>
<accession>R9AMS9</accession>
<keyword evidence="9" id="KW-1185">Reference proteome</keyword>
<feature type="domain" description="Zn(2)-C6 fungal-type" evidence="7">
    <location>
        <begin position="14"/>
        <end position="45"/>
    </location>
</feature>
<dbReference type="Gene3D" id="4.10.240.10">
    <property type="entry name" value="Zn(2)-C6 fungal-type DNA-binding domain"/>
    <property type="match status" value="1"/>
</dbReference>
<feature type="compositionally biased region" description="Low complexity" evidence="6">
    <location>
        <begin position="80"/>
        <end position="89"/>
    </location>
</feature>
<dbReference type="PROSITE" id="PS00463">
    <property type="entry name" value="ZN2_CY6_FUNGAL_1"/>
    <property type="match status" value="1"/>
</dbReference>
<dbReference type="InterPro" id="IPR050815">
    <property type="entry name" value="TF_fung"/>
</dbReference>
<dbReference type="GO" id="GO:0008270">
    <property type="term" value="F:zinc ion binding"/>
    <property type="evidence" value="ECO:0007669"/>
    <property type="project" value="InterPro"/>
</dbReference>
<dbReference type="Proteomes" id="UP000014064">
    <property type="component" value="Unassembled WGS sequence"/>
</dbReference>
<keyword evidence="5" id="KW-0539">Nucleus</keyword>
<evidence type="ECO:0000256" key="4">
    <source>
        <dbReference type="ARBA" id="ARBA00023163"/>
    </source>
</evidence>
<dbReference type="HOGENOM" id="CLU_032418_0_0_1"/>
<dbReference type="OrthoDB" id="39175at2759"/>
<evidence type="ECO:0000256" key="2">
    <source>
        <dbReference type="ARBA" id="ARBA00022723"/>
    </source>
</evidence>
<keyword evidence="2" id="KW-0479">Metal-binding</keyword>
<dbReference type="CDD" id="cd00067">
    <property type="entry name" value="GAL4"/>
    <property type="match status" value="1"/>
</dbReference>
<evidence type="ECO:0000256" key="1">
    <source>
        <dbReference type="ARBA" id="ARBA00004123"/>
    </source>
</evidence>
<evidence type="ECO:0000259" key="7">
    <source>
        <dbReference type="PROSITE" id="PS50048"/>
    </source>
</evidence>
<dbReference type="EMBL" id="KE007226">
    <property type="protein sequence ID" value="EOR03542.1"/>
    <property type="molecule type" value="Genomic_DNA"/>
</dbReference>
<feature type="compositionally biased region" description="Polar residues" evidence="6">
    <location>
        <begin position="90"/>
        <end position="102"/>
    </location>
</feature>
<proteinExistence type="predicted"/>
<evidence type="ECO:0000313" key="8">
    <source>
        <dbReference type="EMBL" id="EOR03542.1"/>
    </source>
</evidence>
<evidence type="ECO:0000313" key="9">
    <source>
        <dbReference type="Proteomes" id="UP000014064"/>
    </source>
</evidence>
<dbReference type="GO" id="GO:0000981">
    <property type="term" value="F:DNA-binding transcription factor activity, RNA polymerase II-specific"/>
    <property type="evidence" value="ECO:0007669"/>
    <property type="project" value="InterPro"/>
</dbReference>
<comment type="subcellular location">
    <subcellularLocation>
        <location evidence="1">Nucleus</location>
    </subcellularLocation>
</comment>
<dbReference type="GeneID" id="20375951"/>
<dbReference type="Pfam" id="PF00172">
    <property type="entry name" value="Zn_clus"/>
    <property type="match status" value="1"/>
</dbReference>
<keyword evidence="4" id="KW-0804">Transcription</keyword>
<dbReference type="GO" id="GO:0005634">
    <property type="term" value="C:nucleus"/>
    <property type="evidence" value="ECO:0007669"/>
    <property type="project" value="UniProtKB-SubCell"/>
</dbReference>
<gene>
    <name evidence="8" type="ORF">J056_002999</name>
</gene>
<reference evidence="9" key="1">
    <citation type="journal article" date="2013" name="BMC Genomics">
        <title>Genome and transcriptome sequencing of the halophilic fungus Wallemia ichthyophaga: haloadaptations present and absent.</title>
        <authorList>
            <person name="Zajc J."/>
            <person name="Liu Y."/>
            <person name="Dai W."/>
            <person name="Yang Z."/>
            <person name="Hu J."/>
            <person name="Gostincar C."/>
            <person name="Gunde-Cimerman N."/>
        </authorList>
    </citation>
    <scope>NUCLEOTIDE SEQUENCE [LARGE SCALE GENOMIC DNA]</scope>
    <source>
        <strain evidence="9">EXF-994 / CBS 113033</strain>
    </source>
</reference>
<organism evidence="8 9">
    <name type="scientific">Wallemia ichthyophaga (strain EXF-994 / CBS 113033)</name>
    <dbReference type="NCBI Taxonomy" id="1299270"/>
    <lineage>
        <taxon>Eukaryota</taxon>
        <taxon>Fungi</taxon>
        <taxon>Dikarya</taxon>
        <taxon>Basidiomycota</taxon>
        <taxon>Wallemiomycotina</taxon>
        <taxon>Wallemiomycetes</taxon>
        <taxon>Wallemiales</taxon>
        <taxon>Wallemiaceae</taxon>
        <taxon>Wallemia</taxon>
    </lineage>
</organism>
<feature type="region of interest" description="Disordered" evidence="6">
    <location>
        <begin position="77"/>
        <end position="102"/>
    </location>
</feature>
<dbReference type="AlphaFoldDB" id="R9AMS9"/>
<dbReference type="eggNOG" id="ENOG502QWTJ">
    <property type="taxonomic scope" value="Eukaryota"/>
</dbReference>
<dbReference type="PANTHER" id="PTHR47338:SF29">
    <property type="entry name" value="ZN(2)-C6 FUNGAL-TYPE DOMAIN-CONTAINING PROTEIN"/>
    <property type="match status" value="1"/>
</dbReference>
<protein>
    <recommendedName>
        <fullName evidence="7">Zn(2)-C6 fungal-type domain-containing protein</fullName>
    </recommendedName>
</protein>
<dbReference type="SUPFAM" id="SSF57701">
    <property type="entry name" value="Zn2/Cys6 DNA-binding domain"/>
    <property type="match status" value="1"/>
</dbReference>